<feature type="domain" description="HMG box" evidence="11">
    <location>
        <begin position="283"/>
        <end position="351"/>
    </location>
</feature>
<dbReference type="Proteomes" id="UP000748531">
    <property type="component" value="Unassembled WGS sequence"/>
</dbReference>
<dbReference type="SUPFAM" id="SSF47095">
    <property type="entry name" value="HMG-box"/>
    <property type="match status" value="1"/>
</dbReference>
<dbReference type="GO" id="GO:0060070">
    <property type="term" value="P:canonical Wnt signaling pathway"/>
    <property type="evidence" value="ECO:0007669"/>
    <property type="project" value="TreeGrafter"/>
</dbReference>
<dbReference type="InterPro" id="IPR036910">
    <property type="entry name" value="HMG_box_dom_sf"/>
</dbReference>
<dbReference type="EMBL" id="LUCH01006951">
    <property type="protein sequence ID" value="KAF5396996.1"/>
    <property type="molecule type" value="Genomic_DNA"/>
</dbReference>
<dbReference type="PANTHER" id="PTHR10373">
    <property type="entry name" value="TRANSCRIPTION FACTOR 7 FAMILY MEMBER"/>
    <property type="match status" value="1"/>
</dbReference>
<protein>
    <recommendedName>
        <fullName evidence="11">HMG box domain-containing protein</fullName>
    </recommendedName>
</protein>
<evidence type="ECO:0000256" key="6">
    <source>
        <dbReference type="ARBA" id="ARBA00023159"/>
    </source>
</evidence>
<evidence type="ECO:0000256" key="2">
    <source>
        <dbReference type="ARBA" id="ARBA00006569"/>
    </source>
</evidence>
<keyword evidence="7" id="KW-0804">Transcription</keyword>
<gene>
    <name evidence="12" type="ORF">PHET_09872</name>
</gene>
<comment type="subcellular location">
    <subcellularLocation>
        <location evidence="1">Nucleus</location>
    </subcellularLocation>
</comment>
<dbReference type="InterPro" id="IPR009071">
    <property type="entry name" value="HMG_box_dom"/>
</dbReference>
<evidence type="ECO:0000256" key="10">
    <source>
        <dbReference type="SAM" id="MobiDB-lite"/>
    </source>
</evidence>
<dbReference type="AlphaFoldDB" id="A0A8J4WEI0"/>
<sequence>MPMSKLWQKELMSTLQWNRPRTCDAQRDNTNPFGHGSIQDTFDNSSEYLPVDDSHNKATSLQPSDKRLTTACHIQSCVNWPHLVQNENAVTDNAFISLDNTCGFKSSSTAWTSPCSVEENQVQNKGAIYERFEFEPSCHHRKECQACSIKYFPPDMSDTHNEHPITSCTYSNTYIHNRLRDVITSTFDSTYLNQVDVKGICKSSEYVATECDIASCSVCTNGTRPDKQEKRDPSFSQLGERPSFIKKKPTVDDDHLKTIELIDCPPGCSSNHTQTTYDKHVHIKKPLNAFMLFMKEKRTQVMAECTLKESAAINQILGRKWHALTREEQAKYYEMARIEKEAHQRMFPGWSARDNYACQMKRRKKRMNRDFLSFEPKLKSDGRAIHLWTHGSYSNVTSTPSTIMGTCSYECLSRQPSPKQRLVTWSVNQQPECMSLKDNFDYTFPIDSTMNFYLQRSKSRATTDFSTQRPDSSNALQVDSDNTNESASYSLPTTQNCSRSCTRSSQFDFMSRMSLSEQSEMQETNRLRLARSTGFSNTNECVTQINTYYEPSSGTCAVENTCEPVYYHPNQQPVEYDRCRRGCTHRLGEPSIRISNPSVPDLLQSTRSIPASYRTSSVSHSDQASPSIAQPCVVQSCLMKSKRSDVVATVAAAAAAAAIALRTTSWITPELATNCLHN</sequence>
<name>A0A8J4WEI0_9TREM</name>
<evidence type="ECO:0000256" key="3">
    <source>
        <dbReference type="ARBA" id="ARBA00022687"/>
    </source>
</evidence>
<dbReference type="Pfam" id="PF00505">
    <property type="entry name" value="HMG_box"/>
    <property type="match status" value="1"/>
</dbReference>
<keyword evidence="5 9" id="KW-0238">DNA-binding</keyword>
<dbReference type="FunFam" id="1.10.30.10:FF:000001">
    <property type="entry name" value="transcription factor 7 isoform X2"/>
    <property type="match status" value="1"/>
</dbReference>
<keyword evidence="13" id="KW-1185">Reference proteome</keyword>
<evidence type="ECO:0000256" key="4">
    <source>
        <dbReference type="ARBA" id="ARBA00023015"/>
    </source>
</evidence>
<dbReference type="PROSITE" id="PS50118">
    <property type="entry name" value="HMG_BOX_2"/>
    <property type="match status" value="1"/>
</dbReference>
<keyword evidence="6" id="KW-0010">Activator</keyword>
<dbReference type="CDD" id="cd21996">
    <property type="entry name" value="HMG-box_TCF7-like"/>
    <property type="match status" value="1"/>
</dbReference>
<dbReference type="OrthoDB" id="2307332at2759"/>
<evidence type="ECO:0000256" key="9">
    <source>
        <dbReference type="PROSITE-ProRule" id="PRU00267"/>
    </source>
</evidence>
<evidence type="ECO:0000256" key="8">
    <source>
        <dbReference type="ARBA" id="ARBA00023242"/>
    </source>
</evidence>
<evidence type="ECO:0000256" key="1">
    <source>
        <dbReference type="ARBA" id="ARBA00004123"/>
    </source>
</evidence>
<dbReference type="GO" id="GO:1990907">
    <property type="term" value="C:beta-catenin-TCF complex"/>
    <property type="evidence" value="ECO:0007669"/>
    <property type="project" value="TreeGrafter"/>
</dbReference>
<dbReference type="SMART" id="SM00398">
    <property type="entry name" value="HMG"/>
    <property type="match status" value="1"/>
</dbReference>
<accession>A0A8J4WEI0</accession>
<feature type="region of interest" description="Disordered" evidence="10">
    <location>
        <begin position="461"/>
        <end position="494"/>
    </location>
</feature>
<keyword evidence="3" id="KW-0879">Wnt signaling pathway</keyword>
<organism evidence="12 13">
    <name type="scientific">Paragonimus heterotremus</name>
    <dbReference type="NCBI Taxonomy" id="100268"/>
    <lineage>
        <taxon>Eukaryota</taxon>
        <taxon>Metazoa</taxon>
        <taxon>Spiralia</taxon>
        <taxon>Lophotrochozoa</taxon>
        <taxon>Platyhelminthes</taxon>
        <taxon>Trematoda</taxon>
        <taxon>Digenea</taxon>
        <taxon>Plagiorchiida</taxon>
        <taxon>Troglotremata</taxon>
        <taxon>Troglotrematidae</taxon>
        <taxon>Paragonimus</taxon>
    </lineage>
</organism>
<keyword evidence="4" id="KW-0805">Transcription regulation</keyword>
<evidence type="ECO:0000313" key="13">
    <source>
        <dbReference type="Proteomes" id="UP000748531"/>
    </source>
</evidence>
<proteinExistence type="inferred from homology"/>
<evidence type="ECO:0000259" key="11">
    <source>
        <dbReference type="PROSITE" id="PS50118"/>
    </source>
</evidence>
<dbReference type="GO" id="GO:0000978">
    <property type="term" value="F:RNA polymerase II cis-regulatory region sequence-specific DNA binding"/>
    <property type="evidence" value="ECO:0007669"/>
    <property type="project" value="TreeGrafter"/>
</dbReference>
<dbReference type="GO" id="GO:0000785">
    <property type="term" value="C:chromatin"/>
    <property type="evidence" value="ECO:0007669"/>
    <property type="project" value="TreeGrafter"/>
</dbReference>
<evidence type="ECO:0000313" key="12">
    <source>
        <dbReference type="EMBL" id="KAF5396996.1"/>
    </source>
</evidence>
<feature type="DNA-binding region" description="HMG box" evidence="9">
    <location>
        <begin position="283"/>
        <end position="351"/>
    </location>
</feature>
<dbReference type="Gene3D" id="1.10.30.10">
    <property type="entry name" value="High mobility group box domain"/>
    <property type="match status" value="1"/>
</dbReference>
<evidence type="ECO:0000256" key="5">
    <source>
        <dbReference type="ARBA" id="ARBA00023125"/>
    </source>
</evidence>
<dbReference type="InterPro" id="IPR024940">
    <property type="entry name" value="TCF/LEF"/>
</dbReference>
<reference evidence="12" key="1">
    <citation type="submission" date="2019-05" db="EMBL/GenBank/DDBJ databases">
        <title>Annotation for the trematode Paragonimus heterotremus.</title>
        <authorList>
            <person name="Choi Y.-J."/>
        </authorList>
    </citation>
    <scope>NUCLEOTIDE SEQUENCE</scope>
    <source>
        <strain evidence="12">LC</strain>
    </source>
</reference>
<dbReference type="GO" id="GO:0000981">
    <property type="term" value="F:DNA-binding transcription factor activity, RNA polymerase II-specific"/>
    <property type="evidence" value="ECO:0007669"/>
    <property type="project" value="TreeGrafter"/>
</dbReference>
<comment type="caution">
    <text evidence="12">The sequence shown here is derived from an EMBL/GenBank/DDBJ whole genome shotgun (WGS) entry which is preliminary data.</text>
</comment>
<evidence type="ECO:0000256" key="7">
    <source>
        <dbReference type="ARBA" id="ARBA00023163"/>
    </source>
</evidence>
<dbReference type="PANTHER" id="PTHR10373:SF38">
    <property type="entry name" value="PROTEIN PANGOLIN, ISOFORM J"/>
    <property type="match status" value="1"/>
</dbReference>
<comment type="similarity">
    <text evidence="2">Belongs to the TCF/LEF family.</text>
</comment>
<keyword evidence="8 9" id="KW-0539">Nucleus</keyword>